<dbReference type="Proteomes" id="UP000236220">
    <property type="component" value="Unassembled WGS sequence"/>
</dbReference>
<dbReference type="OrthoDB" id="9763644at2"/>
<dbReference type="Pfam" id="PF13481">
    <property type="entry name" value="AAA_25"/>
    <property type="match status" value="1"/>
</dbReference>
<sequence>MTAKPNILDVAAANADRTSENHAAHRQFAFHSLGELTAGGLQPIDWLVRDYFESDSIAALVGDPACGKTFVAIDLACCIASGNEWHGHKVKRGTVFYIAGEGRNGIIRRLTAWKIRHDDSGIDERLFISSRAAHLCSAAEAAGVANAVDEMVEQTGTVPQLIVVDTLARNFGGDENGTEDMGSFVSNLDAFLREKYRATVLVVHHTGKADKTQGRGSSAFRAALDAEYSVARNDRVIQVETKKMKDAREPDPIAFRMCSVELPVCDEEGVPATSVILDATDYTPPQAPGKAGRGKHQTLAMQTLRDMLADRRVTLTRSKLSPHTARVAMNDWRHSMVDRGIDRRRVGEVIDSLKTSGLIEVQVGGFVLPTDEAGTFE</sequence>
<organism evidence="1 2">
    <name type="scientific">Solilutibacter silvestris</name>
    <dbReference type="NCBI Taxonomy" id="1645665"/>
    <lineage>
        <taxon>Bacteria</taxon>
        <taxon>Pseudomonadati</taxon>
        <taxon>Pseudomonadota</taxon>
        <taxon>Gammaproteobacteria</taxon>
        <taxon>Lysobacterales</taxon>
        <taxon>Lysobacteraceae</taxon>
        <taxon>Solilutibacter</taxon>
    </lineage>
</organism>
<evidence type="ECO:0000313" key="1">
    <source>
        <dbReference type="EMBL" id="PNS09580.1"/>
    </source>
</evidence>
<accession>A0A2K1Q3F4</accession>
<protein>
    <submittedName>
        <fullName evidence="1">AAA domain-containing protein</fullName>
    </submittedName>
</protein>
<dbReference type="Gene3D" id="3.40.50.300">
    <property type="entry name" value="P-loop containing nucleotide triphosphate hydrolases"/>
    <property type="match status" value="1"/>
</dbReference>
<gene>
    <name evidence="1" type="ORF">Lysil_1209</name>
</gene>
<reference evidence="1 2" key="1">
    <citation type="submission" date="2017-08" db="EMBL/GenBank/DDBJ databases">
        <title>Lysobacter sylvestris genome.</title>
        <authorList>
            <person name="Zhang D.-C."/>
            <person name="Albuquerque L."/>
            <person name="Franca L."/>
            <person name="Froufe H.J.C."/>
            <person name="Barroso C."/>
            <person name="Egas C."/>
            <person name="Da Costa M."/>
            <person name="Margesin R."/>
        </authorList>
    </citation>
    <scope>NUCLEOTIDE SEQUENCE [LARGE SCALE GENOMIC DNA]</scope>
    <source>
        <strain evidence="1 2">AM20-91</strain>
    </source>
</reference>
<dbReference type="RefSeq" id="WP_103074615.1">
    <property type="nucleotide sequence ID" value="NZ_NPZB01000001.1"/>
</dbReference>
<dbReference type="AlphaFoldDB" id="A0A2K1Q3F4"/>
<keyword evidence="2" id="KW-1185">Reference proteome</keyword>
<dbReference type="EMBL" id="NPZB01000001">
    <property type="protein sequence ID" value="PNS09580.1"/>
    <property type="molecule type" value="Genomic_DNA"/>
</dbReference>
<dbReference type="SUPFAM" id="SSF52540">
    <property type="entry name" value="P-loop containing nucleoside triphosphate hydrolases"/>
    <property type="match status" value="1"/>
</dbReference>
<comment type="caution">
    <text evidence="1">The sequence shown here is derived from an EMBL/GenBank/DDBJ whole genome shotgun (WGS) entry which is preliminary data.</text>
</comment>
<name>A0A2K1Q3F4_9GAMM</name>
<dbReference type="InterPro" id="IPR027417">
    <property type="entry name" value="P-loop_NTPase"/>
</dbReference>
<proteinExistence type="predicted"/>
<evidence type="ECO:0000313" key="2">
    <source>
        <dbReference type="Proteomes" id="UP000236220"/>
    </source>
</evidence>